<keyword evidence="3" id="KW-0560">Oxidoreductase</keyword>
<dbReference type="Gene3D" id="3.10.180.80">
    <property type="entry name" value="Uncharacterised protein PF07063, DUF1338"/>
    <property type="match status" value="1"/>
</dbReference>
<evidence type="ECO:0000256" key="1">
    <source>
        <dbReference type="ARBA" id="ARBA00001954"/>
    </source>
</evidence>
<gene>
    <name evidence="9" type="ordered locus">Hbal_1558</name>
</gene>
<evidence type="ECO:0000256" key="4">
    <source>
        <dbReference type="ARBA" id="ARBA00023004"/>
    </source>
</evidence>
<sequence>MVQTHVSSDHIRQHFTAAMSKMYREEVPAYADLVDIVDDVNSETIAQNSEVRNKIEAEGGISTLNAERHGAIRVGKPEELHILRRAFAVMGMFPVGYYDLSVAGLPVHSTAFRPIKADALAKNPFRIFTSLLRLDHIADEKLRNIAGDILSKRQIVTNRAIELIEQAEIKSGLSHSQAEEFVSELLETFRWHSKACVDVSTYKSLKDQHPLIADIVSFAGPHINHLTPRVLDIDEAQRRMPLRGLNPKDSIEGPPLRKCPILLRQTAFKALNEAVKFADENDEDTMGKHTARFGEIEQRGIALTPKGRALYDELLANAKNKSSQTDTPESKSYFDILKDEFQAFPDDWDVMRKEGLAYFYYQLTQAGKVDANSGGLRQSLEALISDGLVEAIPITYQDFLPVSAAGIFRSNLSSNDEKLYASDANQAQFEEDLGATVQDPFALYEMQQNHSIEKCLKMLNPVGCID</sequence>
<evidence type="ECO:0000256" key="2">
    <source>
        <dbReference type="ARBA" id="ARBA00022964"/>
    </source>
</evidence>
<keyword evidence="10" id="KW-1185">Reference proteome</keyword>
<accession>C6XJF1</accession>
<dbReference type="PANTHER" id="PTHR39479:SF2">
    <property type="entry name" value="2-OXOADIPATE DIOXYGENASE_DECARBOXYLASE"/>
    <property type="match status" value="1"/>
</dbReference>
<dbReference type="SMART" id="SM01150">
    <property type="entry name" value="DUF1338"/>
    <property type="match status" value="1"/>
</dbReference>
<dbReference type="STRING" id="582402.Hbal_1558"/>
<evidence type="ECO:0000256" key="3">
    <source>
        <dbReference type="ARBA" id="ARBA00023002"/>
    </source>
</evidence>
<evidence type="ECO:0000313" key="10">
    <source>
        <dbReference type="Proteomes" id="UP000002745"/>
    </source>
</evidence>
<dbReference type="KEGG" id="hba:Hbal_1558"/>
<organism evidence="9 10">
    <name type="scientific">Hirschia baltica (strain ATCC 49814 / DSM 5838 / IFAM 1418)</name>
    <dbReference type="NCBI Taxonomy" id="582402"/>
    <lineage>
        <taxon>Bacteria</taxon>
        <taxon>Pseudomonadati</taxon>
        <taxon>Pseudomonadota</taxon>
        <taxon>Alphaproteobacteria</taxon>
        <taxon>Hyphomonadales</taxon>
        <taxon>Hyphomonadaceae</taxon>
        <taxon>Hirschia</taxon>
    </lineage>
</organism>
<comment type="cofactor">
    <cofactor evidence="1">
        <name>Fe(2+)</name>
        <dbReference type="ChEBI" id="CHEBI:29033"/>
    </cofactor>
</comment>
<evidence type="ECO:0000256" key="6">
    <source>
        <dbReference type="ARBA" id="ARBA00035023"/>
    </source>
</evidence>
<dbReference type="Pfam" id="PF07063">
    <property type="entry name" value="HGLS"/>
    <property type="match status" value="1"/>
</dbReference>
<dbReference type="AlphaFoldDB" id="C6XJF1"/>
<keyword evidence="4" id="KW-0408">Iron</keyword>
<dbReference type="InterPro" id="IPR047869">
    <property type="entry name" value="YdcJ_bac-like"/>
</dbReference>
<dbReference type="HOGENOM" id="CLU_026640_0_0_5"/>
<protein>
    <recommendedName>
        <fullName evidence="7">2-oxoadipate dioxygenase/decarboxylase</fullName>
        <ecNumber evidence="6">1.13.11.93</ecNumber>
    </recommendedName>
    <alternativeName>
        <fullName evidence="8">2-hydroxyglutarate synthase</fullName>
    </alternativeName>
</protein>
<dbReference type="EC" id="1.13.11.93" evidence="6"/>
<dbReference type="OrthoDB" id="4394119at2"/>
<dbReference type="EMBL" id="CP001678">
    <property type="protein sequence ID" value="ACT59246.1"/>
    <property type="molecule type" value="Genomic_DNA"/>
</dbReference>
<proteinExistence type="inferred from homology"/>
<reference evidence="10" key="1">
    <citation type="journal article" date="2011" name="J. Bacteriol.">
        <title>Genome sequences of eight morphologically diverse alphaproteobacteria.</title>
        <authorList>
            <consortium name="US DOE Joint Genome Institute"/>
            <person name="Brown P.J."/>
            <person name="Kysela D.T."/>
            <person name="Buechlein A."/>
            <person name="Hemmerich C."/>
            <person name="Brun Y.V."/>
        </authorList>
    </citation>
    <scope>NUCLEOTIDE SEQUENCE [LARGE SCALE GENOMIC DNA]</scope>
    <source>
        <strain evidence="10">ATCC 49814 / DSM 5838 / IFAM 1418</strain>
    </source>
</reference>
<dbReference type="GO" id="GO:0051213">
    <property type="term" value="F:dioxygenase activity"/>
    <property type="evidence" value="ECO:0007669"/>
    <property type="project" value="UniProtKB-KW"/>
</dbReference>
<dbReference type="eggNOG" id="COG5383">
    <property type="taxonomic scope" value="Bacteria"/>
</dbReference>
<evidence type="ECO:0000256" key="7">
    <source>
        <dbReference type="ARBA" id="ARBA00035034"/>
    </source>
</evidence>
<dbReference type="Proteomes" id="UP000002745">
    <property type="component" value="Chromosome"/>
</dbReference>
<dbReference type="InterPro" id="IPR009770">
    <property type="entry name" value="HGLS"/>
</dbReference>
<comment type="similarity">
    <text evidence="5">Belongs to the 2-oxoadipate dioxygenase/decarboxylase family.</text>
</comment>
<keyword evidence="2" id="KW-0223">Dioxygenase</keyword>
<evidence type="ECO:0000256" key="8">
    <source>
        <dbReference type="ARBA" id="ARBA00035045"/>
    </source>
</evidence>
<evidence type="ECO:0000256" key="5">
    <source>
        <dbReference type="ARBA" id="ARBA00035013"/>
    </source>
</evidence>
<dbReference type="CDD" id="cd16348">
    <property type="entry name" value="VOC_YdcJ_like"/>
    <property type="match status" value="1"/>
</dbReference>
<dbReference type="RefSeq" id="WP_015827396.1">
    <property type="nucleotide sequence ID" value="NC_012982.1"/>
</dbReference>
<evidence type="ECO:0000313" key="9">
    <source>
        <dbReference type="EMBL" id="ACT59246.1"/>
    </source>
</evidence>
<dbReference type="PANTHER" id="PTHR39479">
    <property type="match status" value="1"/>
</dbReference>
<name>C6XJF1_HIRBI</name>